<sequence length="92" mass="10560">MQPMKSVCGDTFFRPCPNSPNYIANTQSSKAKLRSHSASKQRPEPKKRLSGNEIVAARNSISGVRMQYNPQTREYSIFNKAVQEYYVNWEKS</sequence>
<protein>
    <recommendedName>
        <fullName evidence="2">DUF4005 domain-containing protein</fullName>
    </recommendedName>
</protein>
<dbReference type="InterPro" id="IPR025064">
    <property type="entry name" value="DUF4005"/>
</dbReference>
<dbReference type="Proteomes" id="UP000188354">
    <property type="component" value="Chromosome LG03"/>
</dbReference>
<evidence type="ECO:0000313" key="3">
    <source>
        <dbReference type="EMBL" id="OIW15886.1"/>
    </source>
</evidence>
<evidence type="ECO:0000256" key="1">
    <source>
        <dbReference type="SAM" id="MobiDB-lite"/>
    </source>
</evidence>
<gene>
    <name evidence="3" type="ORF">TanjilG_04421</name>
</gene>
<dbReference type="Pfam" id="PF13178">
    <property type="entry name" value="DUF4005"/>
    <property type="match status" value="1"/>
</dbReference>
<evidence type="ECO:0000259" key="2">
    <source>
        <dbReference type="Pfam" id="PF13178"/>
    </source>
</evidence>
<dbReference type="STRING" id="3871.A0A4P1RQG6"/>
<keyword evidence="4" id="KW-1185">Reference proteome</keyword>
<dbReference type="Gramene" id="OIW15886">
    <property type="protein sequence ID" value="OIW15886"/>
    <property type="gene ID" value="TanjilG_04421"/>
</dbReference>
<evidence type="ECO:0000313" key="4">
    <source>
        <dbReference type="Proteomes" id="UP000188354"/>
    </source>
</evidence>
<reference evidence="3 4" key="1">
    <citation type="journal article" date="2017" name="Plant Biotechnol. J.">
        <title>A comprehensive draft genome sequence for lupin (Lupinus angustifolius), an emerging health food: insights into plant-microbe interactions and legume evolution.</title>
        <authorList>
            <person name="Hane J.K."/>
            <person name="Ming Y."/>
            <person name="Kamphuis L.G."/>
            <person name="Nelson M.N."/>
            <person name="Garg G."/>
            <person name="Atkins C.A."/>
            <person name="Bayer P.E."/>
            <person name="Bravo A."/>
            <person name="Bringans S."/>
            <person name="Cannon S."/>
            <person name="Edwards D."/>
            <person name="Foley R."/>
            <person name="Gao L.L."/>
            <person name="Harrison M.J."/>
            <person name="Huang W."/>
            <person name="Hurgobin B."/>
            <person name="Li S."/>
            <person name="Liu C.W."/>
            <person name="McGrath A."/>
            <person name="Morahan G."/>
            <person name="Murray J."/>
            <person name="Weller J."/>
            <person name="Jian J."/>
            <person name="Singh K.B."/>
        </authorList>
    </citation>
    <scope>NUCLEOTIDE SEQUENCE [LARGE SCALE GENOMIC DNA]</scope>
    <source>
        <strain evidence="4">cv. Tanjil</strain>
        <tissue evidence="3">Whole plant</tissue>
    </source>
</reference>
<feature type="region of interest" description="Disordered" evidence="1">
    <location>
        <begin position="1"/>
        <end position="51"/>
    </location>
</feature>
<proteinExistence type="predicted"/>
<dbReference type="AlphaFoldDB" id="A0A4P1RQG6"/>
<dbReference type="EMBL" id="CM007363">
    <property type="protein sequence ID" value="OIW15886.1"/>
    <property type="molecule type" value="Genomic_DNA"/>
</dbReference>
<organism evidence="3 4">
    <name type="scientific">Lupinus angustifolius</name>
    <name type="common">Narrow-leaved blue lupine</name>
    <dbReference type="NCBI Taxonomy" id="3871"/>
    <lineage>
        <taxon>Eukaryota</taxon>
        <taxon>Viridiplantae</taxon>
        <taxon>Streptophyta</taxon>
        <taxon>Embryophyta</taxon>
        <taxon>Tracheophyta</taxon>
        <taxon>Spermatophyta</taxon>
        <taxon>Magnoliopsida</taxon>
        <taxon>eudicotyledons</taxon>
        <taxon>Gunneridae</taxon>
        <taxon>Pentapetalae</taxon>
        <taxon>rosids</taxon>
        <taxon>fabids</taxon>
        <taxon>Fabales</taxon>
        <taxon>Fabaceae</taxon>
        <taxon>Papilionoideae</taxon>
        <taxon>50 kb inversion clade</taxon>
        <taxon>genistoids sensu lato</taxon>
        <taxon>core genistoids</taxon>
        <taxon>Genisteae</taxon>
        <taxon>Lupinus</taxon>
    </lineage>
</organism>
<accession>A0A4P1RQG6</accession>
<feature type="domain" description="DUF4005" evidence="2">
    <location>
        <begin position="11"/>
        <end position="76"/>
    </location>
</feature>
<name>A0A4P1RQG6_LUPAN</name>
<feature type="compositionally biased region" description="Polar residues" evidence="1">
    <location>
        <begin position="19"/>
        <end position="30"/>
    </location>
</feature>